<accession>A0A5P1ERC8</accession>
<dbReference type="AlphaFoldDB" id="A0A5P1ERC8"/>
<organism evidence="2 3">
    <name type="scientific">Asparagus officinalis</name>
    <name type="common">Garden asparagus</name>
    <dbReference type="NCBI Taxonomy" id="4686"/>
    <lineage>
        <taxon>Eukaryota</taxon>
        <taxon>Viridiplantae</taxon>
        <taxon>Streptophyta</taxon>
        <taxon>Embryophyta</taxon>
        <taxon>Tracheophyta</taxon>
        <taxon>Spermatophyta</taxon>
        <taxon>Magnoliopsida</taxon>
        <taxon>Liliopsida</taxon>
        <taxon>Asparagales</taxon>
        <taxon>Asparagaceae</taxon>
        <taxon>Asparagoideae</taxon>
        <taxon>Asparagus</taxon>
    </lineage>
</organism>
<reference evidence="3" key="1">
    <citation type="journal article" date="2017" name="Nat. Commun.">
        <title>The asparagus genome sheds light on the origin and evolution of a young Y chromosome.</title>
        <authorList>
            <person name="Harkess A."/>
            <person name="Zhou J."/>
            <person name="Xu C."/>
            <person name="Bowers J.E."/>
            <person name="Van der Hulst R."/>
            <person name="Ayyampalayam S."/>
            <person name="Mercati F."/>
            <person name="Riccardi P."/>
            <person name="McKain M.R."/>
            <person name="Kakrana A."/>
            <person name="Tang H."/>
            <person name="Ray J."/>
            <person name="Groenendijk J."/>
            <person name="Arikit S."/>
            <person name="Mathioni S.M."/>
            <person name="Nakano M."/>
            <person name="Shan H."/>
            <person name="Telgmann-Rauber A."/>
            <person name="Kanno A."/>
            <person name="Yue Z."/>
            <person name="Chen H."/>
            <person name="Li W."/>
            <person name="Chen Y."/>
            <person name="Xu X."/>
            <person name="Zhang Y."/>
            <person name="Luo S."/>
            <person name="Chen H."/>
            <person name="Gao J."/>
            <person name="Mao Z."/>
            <person name="Pires J.C."/>
            <person name="Luo M."/>
            <person name="Kudrna D."/>
            <person name="Wing R.A."/>
            <person name="Meyers B.C."/>
            <person name="Yi K."/>
            <person name="Kong H."/>
            <person name="Lavrijsen P."/>
            <person name="Sunseri F."/>
            <person name="Falavigna A."/>
            <person name="Ye Y."/>
            <person name="Leebens-Mack J.H."/>
            <person name="Chen G."/>
        </authorList>
    </citation>
    <scope>NUCLEOTIDE SEQUENCE [LARGE SCALE GENOMIC DNA]</scope>
    <source>
        <strain evidence="3">cv. DH0086</strain>
    </source>
</reference>
<proteinExistence type="predicted"/>
<dbReference type="Proteomes" id="UP000243459">
    <property type="component" value="Chromosome 5"/>
</dbReference>
<feature type="compositionally biased region" description="Low complexity" evidence="1">
    <location>
        <begin position="109"/>
        <end position="127"/>
    </location>
</feature>
<protein>
    <submittedName>
        <fullName evidence="2">Uncharacterized protein</fullName>
    </submittedName>
</protein>
<evidence type="ECO:0000256" key="1">
    <source>
        <dbReference type="SAM" id="MobiDB-lite"/>
    </source>
</evidence>
<sequence>MVDDKYKDPTSGTTVKWYSMWASRSALRSEGGARGLSPPGARTSLPVGRPPSPPAAAVGRPVRPRPPPPLAAAAPPAATRLPAPLAAAASPPAVAPSVVPRRRRRRSLPGRPSRSRPPVGRLPGRPLQPTSGGQSAARRRPEVIVATAQAIAPLPFVAGSLCGRRQSSAPPTPQLLLAAVSPTSPLNRTATGADGAAGRIVDDDGRTASGYGESLADQYDNILRTFSRVLSEVCGMRRETR</sequence>
<feature type="compositionally biased region" description="Low complexity" evidence="1">
    <location>
        <begin position="71"/>
        <end position="99"/>
    </location>
</feature>
<dbReference type="EMBL" id="CM007385">
    <property type="protein sequence ID" value="ONK68374.1"/>
    <property type="molecule type" value="Genomic_DNA"/>
</dbReference>
<name>A0A5P1ERC8_ASPOF</name>
<dbReference type="Gramene" id="ONK68374">
    <property type="protein sequence ID" value="ONK68374"/>
    <property type="gene ID" value="A4U43_C05F10760"/>
</dbReference>
<keyword evidence="3" id="KW-1185">Reference proteome</keyword>
<evidence type="ECO:0000313" key="3">
    <source>
        <dbReference type="Proteomes" id="UP000243459"/>
    </source>
</evidence>
<evidence type="ECO:0000313" key="2">
    <source>
        <dbReference type="EMBL" id="ONK68374.1"/>
    </source>
</evidence>
<gene>
    <name evidence="2" type="ORF">A4U43_C05F10760</name>
</gene>
<feature type="region of interest" description="Disordered" evidence="1">
    <location>
        <begin position="27"/>
        <end position="140"/>
    </location>
</feature>